<keyword evidence="2 5" id="KW-0547">Nucleotide-binding</keyword>
<comment type="subcellular location">
    <subcellularLocation>
        <location evidence="5">Cytoplasm</location>
    </subcellularLocation>
</comment>
<dbReference type="NCBIfam" id="TIGR00152">
    <property type="entry name" value="dephospho-CoA kinase"/>
    <property type="match status" value="1"/>
</dbReference>
<sequence>MAQIIGITGGIASGKSTVTGMLRNRGYAIIDADIVAREVVEPGEEAYNLIVNHFGRKIIGENSFLDRQLLGEIIFNDQKEREVLNSIVHPAVRLRMNDKKDMYISEGRNTVIFDIPLLFESKLQYLVEKTILVYVNAETQLQRLMKRNEFSEQEAVARIRSQMPLDDKRPLADIIINNNGTVGETEEQLEKIIINWNLSV</sequence>
<dbReference type="FunFam" id="3.40.50.300:FF:000485">
    <property type="entry name" value="Dephospho-CoA kinase CAB5"/>
    <property type="match status" value="1"/>
</dbReference>
<evidence type="ECO:0000256" key="4">
    <source>
        <dbReference type="ARBA" id="ARBA00022993"/>
    </source>
</evidence>
<dbReference type="InterPro" id="IPR001977">
    <property type="entry name" value="Depp_CoAkinase"/>
</dbReference>
<keyword evidence="8" id="KW-1185">Reference proteome</keyword>
<dbReference type="PROSITE" id="PS51219">
    <property type="entry name" value="DPCK"/>
    <property type="match status" value="1"/>
</dbReference>
<protein>
    <recommendedName>
        <fullName evidence="5 6">Dephospho-CoA kinase</fullName>
        <ecNumber evidence="5 6">2.7.1.24</ecNumber>
    </recommendedName>
    <alternativeName>
        <fullName evidence="5">Dephosphocoenzyme A kinase</fullName>
    </alternativeName>
</protein>
<keyword evidence="5" id="KW-0808">Transferase</keyword>
<organism evidence="7 8">
    <name type="scientific">Lottiidibacillus patelloidae</name>
    <dbReference type="NCBI Taxonomy" id="2670334"/>
    <lineage>
        <taxon>Bacteria</taxon>
        <taxon>Bacillati</taxon>
        <taxon>Bacillota</taxon>
        <taxon>Bacilli</taxon>
        <taxon>Bacillales</taxon>
        <taxon>Bacillaceae</taxon>
        <taxon>Lottiidibacillus</taxon>
    </lineage>
</organism>
<dbReference type="EC" id="2.7.1.24" evidence="5 6"/>
<name>A0A263BWJ6_9BACI</name>
<evidence type="ECO:0000313" key="7">
    <source>
        <dbReference type="EMBL" id="OZM57942.1"/>
    </source>
</evidence>
<dbReference type="GO" id="GO:0015937">
    <property type="term" value="P:coenzyme A biosynthetic process"/>
    <property type="evidence" value="ECO:0007669"/>
    <property type="project" value="UniProtKB-UniRule"/>
</dbReference>
<comment type="caution">
    <text evidence="7">The sequence shown here is derived from an EMBL/GenBank/DDBJ whole genome shotgun (WGS) entry which is preliminary data.</text>
</comment>
<dbReference type="GO" id="GO:0005737">
    <property type="term" value="C:cytoplasm"/>
    <property type="evidence" value="ECO:0007669"/>
    <property type="project" value="UniProtKB-SubCell"/>
</dbReference>
<dbReference type="PANTHER" id="PTHR10695">
    <property type="entry name" value="DEPHOSPHO-COA KINASE-RELATED"/>
    <property type="match status" value="1"/>
</dbReference>
<gene>
    <name evidence="5" type="primary">coaE</name>
    <name evidence="7" type="ORF">CIB95_06195</name>
</gene>
<dbReference type="Gene3D" id="3.40.50.300">
    <property type="entry name" value="P-loop containing nucleotide triphosphate hydrolases"/>
    <property type="match status" value="1"/>
</dbReference>
<comment type="catalytic activity">
    <reaction evidence="5">
        <text>3'-dephospho-CoA + ATP = ADP + CoA + H(+)</text>
        <dbReference type="Rhea" id="RHEA:18245"/>
        <dbReference type="ChEBI" id="CHEBI:15378"/>
        <dbReference type="ChEBI" id="CHEBI:30616"/>
        <dbReference type="ChEBI" id="CHEBI:57287"/>
        <dbReference type="ChEBI" id="CHEBI:57328"/>
        <dbReference type="ChEBI" id="CHEBI:456216"/>
        <dbReference type="EC" id="2.7.1.24"/>
    </reaction>
</comment>
<feature type="binding site" evidence="5">
    <location>
        <begin position="12"/>
        <end position="17"/>
    </location>
    <ligand>
        <name>ATP</name>
        <dbReference type="ChEBI" id="CHEBI:30616"/>
    </ligand>
</feature>
<evidence type="ECO:0000256" key="2">
    <source>
        <dbReference type="ARBA" id="ARBA00022741"/>
    </source>
</evidence>
<evidence type="ECO:0000256" key="3">
    <source>
        <dbReference type="ARBA" id="ARBA00022840"/>
    </source>
</evidence>
<keyword evidence="5 7" id="KW-0418">Kinase</keyword>
<keyword evidence="5" id="KW-0963">Cytoplasm</keyword>
<keyword evidence="4 5" id="KW-0173">Coenzyme A biosynthesis</keyword>
<dbReference type="Proteomes" id="UP000217083">
    <property type="component" value="Unassembled WGS sequence"/>
</dbReference>
<comment type="similarity">
    <text evidence="1 5">Belongs to the CoaE family.</text>
</comment>
<evidence type="ECO:0000256" key="6">
    <source>
        <dbReference type="NCBIfam" id="TIGR00152"/>
    </source>
</evidence>
<reference evidence="8" key="1">
    <citation type="submission" date="2017-08" db="EMBL/GenBank/DDBJ databases">
        <authorList>
            <person name="Huang Z."/>
        </authorList>
    </citation>
    <scope>NUCLEOTIDE SEQUENCE [LARGE SCALE GENOMIC DNA]</scope>
    <source>
        <strain evidence="8">SA5d-4</strain>
    </source>
</reference>
<dbReference type="RefSeq" id="WP_094923284.1">
    <property type="nucleotide sequence ID" value="NZ_NPIA01000002.1"/>
</dbReference>
<dbReference type="EMBL" id="NPIA01000002">
    <property type="protein sequence ID" value="OZM57942.1"/>
    <property type="molecule type" value="Genomic_DNA"/>
</dbReference>
<comment type="pathway">
    <text evidence="5">Cofactor biosynthesis; coenzyme A biosynthesis; CoA from (R)-pantothenate: step 5/5.</text>
</comment>
<evidence type="ECO:0000313" key="8">
    <source>
        <dbReference type="Proteomes" id="UP000217083"/>
    </source>
</evidence>
<comment type="function">
    <text evidence="5">Catalyzes the phosphorylation of the 3'-hydroxyl group of dephosphocoenzyme A to form coenzyme A.</text>
</comment>
<dbReference type="InterPro" id="IPR027417">
    <property type="entry name" value="P-loop_NTPase"/>
</dbReference>
<reference evidence="7 8" key="2">
    <citation type="submission" date="2017-09" db="EMBL/GenBank/DDBJ databases">
        <title>Bacillus patelloidae sp. nov., isolated from the intestinal tract of a marine limpet.</title>
        <authorList>
            <person name="Liu R."/>
            <person name="Dong C."/>
            <person name="Shao Z."/>
        </authorList>
    </citation>
    <scope>NUCLEOTIDE SEQUENCE [LARGE SCALE GENOMIC DNA]</scope>
    <source>
        <strain evidence="7 8">SA5d-4</strain>
    </source>
</reference>
<keyword evidence="3 5" id="KW-0067">ATP-binding</keyword>
<dbReference type="UniPathway" id="UPA00241">
    <property type="reaction ID" value="UER00356"/>
</dbReference>
<proteinExistence type="inferred from homology"/>
<dbReference type="GO" id="GO:0005524">
    <property type="term" value="F:ATP binding"/>
    <property type="evidence" value="ECO:0007669"/>
    <property type="project" value="UniProtKB-UniRule"/>
</dbReference>
<dbReference type="SUPFAM" id="SSF52540">
    <property type="entry name" value="P-loop containing nucleoside triphosphate hydrolases"/>
    <property type="match status" value="1"/>
</dbReference>
<evidence type="ECO:0000256" key="1">
    <source>
        <dbReference type="ARBA" id="ARBA00009018"/>
    </source>
</evidence>
<dbReference type="PANTHER" id="PTHR10695:SF46">
    <property type="entry name" value="BIFUNCTIONAL COENZYME A SYNTHASE-RELATED"/>
    <property type="match status" value="1"/>
</dbReference>
<dbReference type="CDD" id="cd02022">
    <property type="entry name" value="DPCK"/>
    <property type="match status" value="1"/>
</dbReference>
<dbReference type="Pfam" id="PF01121">
    <property type="entry name" value="CoaE"/>
    <property type="match status" value="1"/>
</dbReference>
<dbReference type="AlphaFoldDB" id="A0A263BWJ6"/>
<dbReference type="GO" id="GO:0004140">
    <property type="term" value="F:dephospho-CoA kinase activity"/>
    <property type="evidence" value="ECO:0007669"/>
    <property type="project" value="UniProtKB-UniRule"/>
</dbReference>
<accession>A0A263BWJ6</accession>
<evidence type="ECO:0000256" key="5">
    <source>
        <dbReference type="HAMAP-Rule" id="MF_00376"/>
    </source>
</evidence>
<dbReference type="HAMAP" id="MF_00376">
    <property type="entry name" value="Dephospho_CoA_kinase"/>
    <property type="match status" value="1"/>
</dbReference>